<evidence type="ECO:0000313" key="3">
    <source>
        <dbReference type="Proteomes" id="UP001283109"/>
    </source>
</evidence>
<sequence>MPTDTSSPAVFESAKEANTAFKAAVADVQSELWTEEWRVGVYGDMPSACGADQYRFELSRDLPVEDGWRFPADPATMREDLASWMESNGYTDVTGLSYEGDVDTLTLTARNVDAGIDELTVQFHPGEVQDGISLSAKSVCEPGDVDALSEEIYPGLYEDSSREWPLPETERPDATPVFGFTADGEPR</sequence>
<dbReference type="RefSeq" id="WP_318354518.1">
    <property type="nucleotide sequence ID" value="NZ_JAWQEV010000005.1"/>
</dbReference>
<accession>A0ABU4H3V9</accession>
<feature type="region of interest" description="Disordered" evidence="1">
    <location>
        <begin position="159"/>
        <end position="187"/>
    </location>
</feature>
<proteinExistence type="predicted"/>
<reference evidence="2 3" key="1">
    <citation type="submission" date="2023-11" db="EMBL/GenBank/DDBJ databases">
        <title>Draft genome sequence of Microbacterium arthrosphaerae JCM 30492.</title>
        <authorList>
            <person name="Zhang G."/>
            <person name="Ding Y."/>
        </authorList>
    </citation>
    <scope>NUCLEOTIDE SEQUENCE [LARGE SCALE GENOMIC DNA]</scope>
    <source>
        <strain evidence="2 3">JCM 30492</strain>
    </source>
</reference>
<comment type="caution">
    <text evidence="2">The sequence shown here is derived from an EMBL/GenBank/DDBJ whole genome shotgun (WGS) entry which is preliminary data.</text>
</comment>
<gene>
    <name evidence="2" type="ORF">R8Z58_14635</name>
</gene>
<evidence type="ECO:0000313" key="2">
    <source>
        <dbReference type="EMBL" id="MDW4574014.1"/>
    </source>
</evidence>
<dbReference type="EMBL" id="JAWQEV010000005">
    <property type="protein sequence ID" value="MDW4574014.1"/>
    <property type="molecule type" value="Genomic_DNA"/>
</dbReference>
<name>A0ABU4H3V9_9MICO</name>
<protein>
    <submittedName>
        <fullName evidence="2">Uncharacterized protein</fullName>
    </submittedName>
</protein>
<keyword evidence="3" id="KW-1185">Reference proteome</keyword>
<dbReference type="Proteomes" id="UP001283109">
    <property type="component" value="Unassembled WGS sequence"/>
</dbReference>
<organism evidence="2 3">
    <name type="scientific">Microbacterium arthrosphaerae</name>
    <dbReference type="NCBI Taxonomy" id="792652"/>
    <lineage>
        <taxon>Bacteria</taxon>
        <taxon>Bacillati</taxon>
        <taxon>Actinomycetota</taxon>
        <taxon>Actinomycetes</taxon>
        <taxon>Micrococcales</taxon>
        <taxon>Microbacteriaceae</taxon>
        <taxon>Microbacterium</taxon>
    </lineage>
</organism>
<evidence type="ECO:0000256" key="1">
    <source>
        <dbReference type="SAM" id="MobiDB-lite"/>
    </source>
</evidence>